<comment type="similarity">
    <text evidence="2">Belongs to the bacterial solute-binding protein 2 family.</text>
</comment>
<dbReference type="AlphaFoldDB" id="A0A286RGD5"/>
<protein>
    <submittedName>
        <fullName evidence="5">Ribose ABC transporter, periplasmic ribose-binding protein RbsB</fullName>
    </submittedName>
</protein>
<dbReference type="InterPro" id="IPR025997">
    <property type="entry name" value="SBP_2_dom"/>
</dbReference>
<evidence type="ECO:0000256" key="2">
    <source>
        <dbReference type="ARBA" id="ARBA00007639"/>
    </source>
</evidence>
<dbReference type="OrthoDB" id="250606at2"/>
<dbReference type="RefSeq" id="WP_095415204.1">
    <property type="nucleotide sequence ID" value="NZ_CP018477.1"/>
</dbReference>
<dbReference type="PANTHER" id="PTHR46847">
    <property type="entry name" value="D-ALLOSE-BINDING PERIPLASMIC PROTEIN-RELATED"/>
    <property type="match status" value="1"/>
</dbReference>
<evidence type="ECO:0000313" key="6">
    <source>
        <dbReference type="Proteomes" id="UP000215086"/>
    </source>
</evidence>
<gene>
    <name evidence="5" type="ORF">THTE_2426</name>
</gene>
<dbReference type="GO" id="GO:0030313">
    <property type="term" value="C:cell envelope"/>
    <property type="evidence" value="ECO:0007669"/>
    <property type="project" value="UniProtKB-SubCell"/>
</dbReference>
<organism evidence="5 6">
    <name type="scientific">Thermogutta terrifontis</name>
    <dbReference type="NCBI Taxonomy" id="1331910"/>
    <lineage>
        <taxon>Bacteria</taxon>
        <taxon>Pseudomonadati</taxon>
        <taxon>Planctomycetota</taxon>
        <taxon>Planctomycetia</taxon>
        <taxon>Pirellulales</taxon>
        <taxon>Thermoguttaceae</taxon>
        <taxon>Thermogutta</taxon>
    </lineage>
</organism>
<dbReference type="SUPFAM" id="SSF53822">
    <property type="entry name" value="Periplasmic binding protein-like I"/>
    <property type="match status" value="1"/>
</dbReference>
<dbReference type="KEGG" id="ttf:THTE_2426"/>
<proteinExistence type="inferred from homology"/>
<dbReference type="PROSITE" id="PS51257">
    <property type="entry name" value="PROKAR_LIPOPROTEIN"/>
    <property type="match status" value="1"/>
</dbReference>
<dbReference type="Gene3D" id="3.40.50.2300">
    <property type="match status" value="2"/>
</dbReference>
<keyword evidence="6" id="KW-1185">Reference proteome</keyword>
<dbReference type="InterPro" id="IPR028082">
    <property type="entry name" value="Peripla_BP_I"/>
</dbReference>
<dbReference type="CDD" id="cd20004">
    <property type="entry name" value="PBP1_ABC_sugar_binding-like"/>
    <property type="match status" value="1"/>
</dbReference>
<dbReference type="Proteomes" id="UP000215086">
    <property type="component" value="Chromosome"/>
</dbReference>
<evidence type="ECO:0000256" key="3">
    <source>
        <dbReference type="ARBA" id="ARBA00022729"/>
    </source>
</evidence>
<feature type="domain" description="Periplasmic binding protein" evidence="4">
    <location>
        <begin position="43"/>
        <end position="306"/>
    </location>
</feature>
<evidence type="ECO:0000256" key="1">
    <source>
        <dbReference type="ARBA" id="ARBA00004196"/>
    </source>
</evidence>
<name>A0A286RGD5_9BACT</name>
<dbReference type="PANTHER" id="PTHR46847:SF1">
    <property type="entry name" value="D-ALLOSE-BINDING PERIPLASMIC PROTEIN-RELATED"/>
    <property type="match status" value="1"/>
</dbReference>
<evidence type="ECO:0000259" key="4">
    <source>
        <dbReference type="Pfam" id="PF13407"/>
    </source>
</evidence>
<dbReference type="Pfam" id="PF13407">
    <property type="entry name" value="Peripla_BP_4"/>
    <property type="match status" value="1"/>
</dbReference>
<dbReference type="EMBL" id="CP018477">
    <property type="protein sequence ID" value="ASV75028.1"/>
    <property type="molecule type" value="Genomic_DNA"/>
</dbReference>
<keyword evidence="3" id="KW-0732">Signal</keyword>
<accession>A0A286RGD5</accession>
<reference evidence="5 6" key="1">
    <citation type="journal article" name="Front. Microbiol.">
        <title>Sugar Metabolism of the First Thermophilic Planctomycete Thermogutta terrifontis: Comparative Genomic and Transcriptomic Approaches.</title>
        <authorList>
            <person name="Elcheninov A.G."/>
            <person name="Menzel P."/>
            <person name="Gudbergsdottir S.R."/>
            <person name="Slesarev A.I."/>
            <person name="Kadnikov V.V."/>
            <person name="Krogh A."/>
            <person name="Bonch-Osmolovskaya E.A."/>
            <person name="Peng X."/>
            <person name="Kublanov I.V."/>
        </authorList>
    </citation>
    <scope>NUCLEOTIDE SEQUENCE [LARGE SCALE GENOMIC DNA]</scope>
    <source>
        <strain evidence="5 6">R1</strain>
    </source>
</reference>
<comment type="subcellular location">
    <subcellularLocation>
        <location evidence="1">Cell envelope</location>
    </subcellularLocation>
</comment>
<evidence type="ECO:0000313" key="5">
    <source>
        <dbReference type="EMBL" id="ASV75028.1"/>
    </source>
</evidence>
<sequence length="352" mass="37520">MLDVVRGSAVIVLAGLVLSFAGCRPPERAASQAKSDQGKKLVIAVIPKSTGGEFWKTVEMGAREAAEELGVEMKWDGPLTETELAEQNKIVENMVTLQVDGIALAPLNRSAQRRTVERAVEAGIPVVIFDSEIDGHAHVSFVATNNKQGGSLGAQHMIELLGGRGRVLVLRFVQGTGSTEARAEGFIETARAGGLEIVADPYPEDATVEGCKKTATNVLEGFVKANELALDGIFACNDRSTLGMLAALEDLRKSGVKVHARFIGFDFTPRLIEALQAGLIDALIAQNPRKMGRLAVETLVAYLRGQQVPEYIDTGVVLVTREKLATDPAVRQLVGLSEKPAGNQGEPSSADK</sequence>
<dbReference type="GO" id="GO:0030246">
    <property type="term" value="F:carbohydrate binding"/>
    <property type="evidence" value="ECO:0007669"/>
    <property type="project" value="UniProtKB-ARBA"/>
</dbReference>